<keyword evidence="2" id="KW-0489">Methyltransferase</keyword>
<accession>A0A6C2CAN1</accession>
<comment type="caution">
    <text evidence="2">The sequence shown here is derived from an EMBL/GenBank/DDBJ whole genome shotgun (WGS) entry which is preliminary data.</text>
</comment>
<proteinExistence type="predicted"/>
<dbReference type="InterPro" id="IPR001214">
    <property type="entry name" value="SET_dom"/>
</dbReference>
<sequence>MRKSDKETEPEKRSKKMRPGEAFCVDSELKMRKNRIATPLDAYCCDFIVNNIEVADVLPSHTHGQGLFASRNIEAGVVLAVLDGQIVEYDFYHQIKRSVQLSEAVNNYLFMEWNCLGEGRILARMFRTKYSFINHSRSPNLVLTGLPLEVRTIRAIHAGEELFLDYSAEPLPESYLCGPGAAYL</sequence>
<dbReference type="GO" id="GO:0008168">
    <property type="term" value="F:methyltransferase activity"/>
    <property type="evidence" value="ECO:0007669"/>
    <property type="project" value="UniProtKB-KW"/>
</dbReference>
<dbReference type="AlphaFoldDB" id="A0A6C2CAN1"/>
<evidence type="ECO:0000313" key="3">
    <source>
        <dbReference type="Proteomes" id="UP000389128"/>
    </source>
</evidence>
<protein>
    <submittedName>
        <fullName evidence="2">SET domain-containing protein-lysine N-methyltransferase</fullName>
    </submittedName>
</protein>
<dbReference type="SMART" id="SM00317">
    <property type="entry name" value="SET"/>
    <property type="match status" value="1"/>
</dbReference>
<evidence type="ECO:0000313" key="2">
    <source>
        <dbReference type="EMBL" id="TYC51138.1"/>
    </source>
</evidence>
<feature type="domain" description="SET" evidence="1">
    <location>
        <begin position="50"/>
        <end position="167"/>
    </location>
</feature>
<dbReference type="OrthoDB" id="9790349at2"/>
<dbReference type="RefSeq" id="WP_148581660.1">
    <property type="nucleotide sequence ID" value="NZ_SDKK01000044.1"/>
</dbReference>
<dbReference type="SUPFAM" id="SSF82199">
    <property type="entry name" value="SET domain"/>
    <property type="match status" value="1"/>
</dbReference>
<dbReference type="PROSITE" id="PS50280">
    <property type="entry name" value="SET"/>
    <property type="match status" value="1"/>
</dbReference>
<dbReference type="InterPro" id="IPR046341">
    <property type="entry name" value="SET_dom_sf"/>
</dbReference>
<organism evidence="2 3">
    <name type="scientific">Zoogloea oleivorans</name>
    <dbReference type="NCBI Taxonomy" id="1552750"/>
    <lineage>
        <taxon>Bacteria</taxon>
        <taxon>Pseudomonadati</taxon>
        <taxon>Pseudomonadota</taxon>
        <taxon>Betaproteobacteria</taxon>
        <taxon>Rhodocyclales</taxon>
        <taxon>Zoogloeaceae</taxon>
        <taxon>Zoogloea</taxon>
    </lineage>
</organism>
<dbReference type="GO" id="GO:0032259">
    <property type="term" value="P:methylation"/>
    <property type="evidence" value="ECO:0007669"/>
    <property type="project" value="UniProtKB-KW"/>
</dbReference>
<dbReference type="Proteomes" id="UP000389128">
    <property type="component" value="Unassembled WGS sequence"/>
</dbReference>
<keyword evidence="3" id="KW-1185">Reference proteome</keyword>
<evidence type="ECO:0000259" key="1">
    <source>
        <dbReference type="PROSITE" id="PS50280"/>
    </source>
</evidence>
<dbReference type="EMBL" id="SDKK01000044">
    <property type="protein sequence ID" value="TYC51138.1"/>
    <property type="molecule type" value="Genomic_DNA"/>
</dbReference>
<gene>
    <name evidence="2" type="ORF">ETQ85_24650</name>
</gene>
<dbReference type="Pfam" id="PF00856">
    <property type="entry name" value="SET"/>
    <property type="match status" value="1"/>
</dbReference>
<dbReference type="Gene3D" id="2.170.270.10">
    <property type="entry name" value="SET domain"/>
    <property type="match status" value="1"/>
</dbReference>
<keyword evidence="2" id="KW-0808">Transferase</keyword>
<name>A0A6C2CAN1_9RHOO</name>
<reference evidence="2 3" key="1">
    <citation type="submission" date="2019-01" db="EMBL/GenBank/DDBJ databases">
        <title>Zoogloea oleivorans genome sequencing and assembly.</title>
        <authorList>
            <person name="Tancsics A."/>
            <person name="Farkas M."/>
            <person name="Kriszt B."/>
            <person name="Maroti G."/>
            <person name="Horvath B."/>
        </authorList>
    </citation>
    <scope>NUCLEOTIDE SEQUENCE [LARGE SCALE GENOMIC DNA]</scope>
    <source>
        <strain evidence="2 3">Buc</strain>
    </source>
</reference>